<dbReference type="PANTHER" id="PTHR43205">
    <property type="entry name" value="PROSTAGLANDIN REDUCTASE"/>
    <property type="match status" value="1"/>
</dbReference>
<gene>
    <name evidence="2" type="ORF">Clacol_005057</name>
</gene>
<sequence>MVVQLAKIAGLKVIASTGSDEKVNYLLKEIGVDVAFNYKTTSVDSALAKEGPIDLYWDNVGGQTLEAAVEHCKVNAKIIVCGYISEYNNEQQYGIKPETIYVLITLAAIKNFHWIFKKRLQIHGLLTPDHFTKWLNKFMEEVPPLVVQGKIKTKEDLVYGLDNAAQAFVDLLQGKNLGKTVVVVSEDD</sequence>
<protein>
    <recommendedName>
        <fullName evidence="1">Alcohol dehydrogenase-like C-terminal domain-containing protein</fullName>
    </recommendedName>
</protein>
<dbReference type="InterPro" id="IPR011032">
    <property type="entry name" value="GroES-like_sf"/>
</dbReference>
<dbReference type="SUPFAM" id="SSF50129">
    <property type="entry name" value="GroES-like"/>
    <property type="match status" value="1"/>
</dbReference>
<keyword evidence="3" id="KW-1185">Reference proteome</keyword>
<dbReference type="Gene3D" id="3.40.50.720">
    <property type="entry name" value="NAD(P)-binding Rossmann-like Domain"/>
    <property type="match status" value="1"/>
</dbReference>
<proteinExistence type="predicted"/>
<reference evidence="2" key="1">
    <citation type="submission" date="2021-10" db="EMBL/GenBank/DDBJ databases">
        <title>De novo Genome Assembly of Clathrus columnatus (Basidiomycota, Fungi) Using Illumina and Nanopore Sequence Data.</title>
        <authorList>
            <person name="Ogiso-Tanaka E."/>
            <person name="Itagaki H."/>
            <person name="Hosoya T."/>
            <person name="Hosaka K."/>
        </authorList>
    </citation>
    <scope>NUCLEOTIDE SEQUENCE</scope>
    <source>
        <strain evidence="2">MO-923</strain>
    </source>
</reference>
<dbReference type="InterPro" id="IPR013149">
    <property type="entry name" value="ADH-like_C"/>
</dbReference>
<comment type="caution">
    <text evidence="2">The sequence shown here is derived from an EMBL/GenBank/DDBJ whole genome shotgun (WGS) entry which is preliminary data.</text>
</comment>
<dbReference type="InterPro" id="IPR036291">
    <property type="entry name" value="NAD(P)-bd_dom_sf"/>
</dbReference>
<dbReference type="EMBL" id="BPWL01000005">
    <property type="protein sequence ID" value="GJJ10829.1"/>
    <property type="molecule type" value="Genomic_DNA"/>
</dbReference>
<dbReference type="InterPro" id="IPR045010">
    <property type="entry name" value="MDR_fam"/>
</dbReference>
<accession>A0AAV5A884</accession>
<dbReference type="Pfam" id="PF00107">
    <property type="entry name" value="ADH_zinc_N"/>
    <property type="match status" value="1"/>
</dbReference>
<dbReference type="SUPFAM" id="SSF51735">
    <property type="entry name" value="NAD(P)-binding Rossmann-fold domains"/>
    <property type="match status" value="1"/>
</dbReference>
<name>A0AAV5A884_9AGAM</name>
<evidence type="ECO:0000259" key="1">
    <source>
        <dbReference type="Pfam" id="PF00107"/>
    </source>
</evidence>
<dbReference type="PANTHER" id="PTHR43205:SF7">
    <property type="entry name" value="PROSTAGLANDIN REDUCTASE 1"/>
    <property type="match status" value="1"/>
</dbReference>
<evidence type="ECO:0000313" key="3">
    <source>
        <dbReference type="Proteomes" id="UP001050691"/>
    </source>
</evidence>
<feature type="domain" description="Alcohol dehydrogenase-like C-terminal" evidence="1">
    <location>
        <begin position="1"/>
        <end position="88"/>
    </location>
</feature>
<dbReference type="AlphaFoldDB" id="A0AAV5A884"/>
<dbReference type="Proteomes" id="UP001050691">
    <property type="component" value="Unassembled WGS sequence"/>
</dbReference>
<organism evidence="2 3">
    <name type="scientific">Clathrus columnatus</name>
    <dbReference type="NCBI Taxonomy" id="1419009"/>
    <lineage>
        <taxon>Eukaryota</taxon>
        <taxon>Fungi</taxon>
        <taxon>Dikarya</taxon>
        <taxon>Basidiomycota</taxon>
        <taxon>Agaricomycotina</taxon>
        <taxon>Agaricomycetes</taxon>
        <taxon>Phallomycetidae</taxon>
        <taxon>Phallales</taxon>
        <taxon>Clathraceae</taxon>
        <taxon>Clathrus</taxon>
    </lineage>
</organism>
<dbReference type="CDD" id="cd05288">
    <property type="entry name" value="PGDH"/>
    <property type="match status" value="1"/>
</dbReference>
<evidence type="ECO:0000313" key="2">
    <source>
        <dbReference type="EMBL" id="GJJ10829.1"/>
    </source>
</evidence>
<dbReference type="GO" id="GO:0016628">
    <property type="term" value="F:oxidoreductase activity, acting on the CH-CH group of donors, NAD or NADP as acceptor"/>
    <property type="evidence" value="ECO:0007669"/>
    <property type="project" value="InterPro"/>
</dbReference>